<evidence type="ECO:0008006" key="9">
    <source>
        <dbReference type="Google" id="ProtNLM"/>
    </source>
</evidence>
<dbReference type="Proteomes" id="UP000180088">
    <property type="component" value="Unassembled WGS sequence"/>
</dbReference>
<dbReference type="NCBIfam" id="TIGR00229">
    <property type="entry name" value="sensory_box"/>
    <property type="match status" value="1"/>
</dbReference>
<dbReference type="PANTHER" id="PTHR44757">
    <property type="entry name" value="DIGUANYLATE CYCLASE DGCP"/>
    <property type="match status" value="1"/>
</dbReference>
<dbReference type="AlphaFoldDB" id="A0A1S1X4H7"/>
<dbReference type="InterPro" id="IPR035965">
    <property type="entry name" value="PAS-like_dom_sf"/>
</dbReference>
<dbReference type="CDD" id="cd01948">
    <property type="entry name" value="EAL"/>
    <property type="match status" value="1"/>
</dbReference>
<dbReference type="Gene3D" id="3.30.70.270">
    <property type="match status" value="1"/>
</dbReference>
<feature type="domain" description="Response regulatory" evidence="3">
    <location>
        <begin position="6"/>
        <end position="122"/>
    </location>
</feature>
<dbReference type="EMBL" id="MKCS01000001">
    <property type="protein sequence ID" value="OHX14382.1"/>
    <property type="molecule type" value="Genomic_DNA"/>
</dbReference>
<dbReference type="InterPro" id="IPR001789">
    <property type="entry name" value="Sig_transdc_resp-reg_receiver"/>
</dbReference>
<dbReference type="InterPro" id="IPR035919">
    <property type="entry name" value="EAL_sf"/>
</dbReference>
<dbReference type="STRING" id="1903179.BI347_13375"/>
<dbReference type="Gene3D" id="3.30.450.20">
    <property type="entry name" value="PAS domain"/>
    <property type="match status" value="1"/>
</dbReference>
<feature type="domain" description="PAS" evidence="4">
    <location>
        <begin position="145"/>
        <end position="222"/>
    </location>
</feature>
<dbReference type="SMART" id="SM00091">
    <property type="entry name" value="PAS"/>
    <property type="match status" value="1"/>
</dbReference>
<dbReference type="PROSITE" id="PS50112">
    <property type="entry name" value="PAS"/>
    <property type="match status" value="1"/>
</dbReference>
<dbReference type="PANTHER" id="PTHR44757:SF2">
    <property type="entry name" value="BIOFILM ARCHITECTURE MAINTENANCE PROTEIN MBAA"/>
    <property type="match status" value="1"/>
</dbReference>
<dbReference type="Gene3D" id="3.40.50.2300">
    <property type="match status" value="1"/>
</dbReference>
<dbReference type="InterPro" id="IPR013767">
    <property type="entry name" value="PAS_fold"/>
</dbReference>
<dbReference type="FunFam" id="3.20.20.450:FF:000001">
    <property type="entry name" value="Cyclic di-GMP phosphodiesterase yahA"/>
    <property type="match status" value="1"/>
</dbReference>
<dbReference type="SMART" id="SM00052">
    <property type="entry name" value="EAL"/>
    <property type="match status" value="1"/>
</dbReference>
<evidence type="ECO:0000256" key="1">
    <source>
        <dbReference type="PROSITE-ProRule" id="PRU00169"/>
    </source>
</evidence>
<dbReference type="CDD" id="cd01949">
    <property type="entry name" value="GGDEF"/>
    <property type="match status" value="1"/>
</dbReference>
<evidence type="ECO:0000313" key="7">
    <source>
        <dbReference type="EMBL" id="OHX14382.1"/>
    </source>
</evidence>
<proteinExistence type="predicted"/>
<reference evidence="7 8" key="1">
    <citation type="submission" date="2016-09" db="EMBL/GenBank/DDBJ databases">
        <title>Chromobacterium muskegensis sp. nov., an insecticidal bacterium isolated from Sphagnum bogs.</title>
        <authorList>
            <person name="Sparks M.E."/>
            <person name="Blackburn M.B."/>
            <person name="Gundersen-Rindal D.E."/>
            <person name="Mitchell A."/>
            <person name="Farrar R."/>
            <person name="Kuhar D."/>
        </authorList>
    </citation>
    <scope>NUCLEOTIDE SEQUENCE [LARGE SCALE GENOMIC DNA]</scope>
    <source>
        <strain evidence="7 8">37-2</strain>
    </source>
</reference>
<dbReference type="GO" id="GO:0006355">
    <property type="term" value="P:regulation of DNA-templated transcription"/>
    <property type="evidence" value="ECO:0007669"/>
    <property type="project" value="InterPro"/>
</dbReference>
<dbReference type="InterPro" id="IPR001633">
    <property type="entry name" value="EAL_dom"/>
</dbReference>
<dbReference type="CDD" id="cd00130">
    <property type="entry name" value="PAS"/>
    <property type="match status" value="1"/>
</dbReference>
<dbReference type="InterPro" id="IPR052155">
    <property type="entry name" value="Biofilm_reg_signaling"/>
</dbReference>
<dbReference type="InterPro" id="IPR043128">
    <property type="entry name" value="Rev_trsase/Diguanyl_cyclase"/>
</dbReference>
<dbReference type="Pfam" id="PF00072">
    <property type="entry name" value="Response_reg"/>
    <property type="match status" value="1"/>
</dbReference>
<evidence type="ECO:0000259" key="4">
    <source>
        <dbReference type="PROSITE" id="PS50112"/>
    </source>
</evidence>
<dbReference type="NCBIfam" id="TIGR00254">
    <property type="entry name" value="GGDEF"/>
    <property type="match status" value="1"/>
</dbReference>
<dbReference type="InterPro" id="IPR011006">
    <property type="entry name" value="CheY-like_superfamily"/>
</dbReference>
<sequence length="713" mass="79183">MPVPGEILVVDDTMTTLMMLLALLSTEGYQVSSAQSGTEALESVRKHPPDLILLDFSMPDMDGLEVCRQLKVNSRTRDIPVLFLSSITDTQTKVDGFAAGAVDFIIKPFERNELLARVNTHLDLARLKKRLSKLVDEKTESLRLSEQRFRSLIEQAPEAIMVYDLDTSLFVDANRQAEILTGRSLQTLIGMTPVALYSTEQPDGLPTPESVRLHGSRAIQGEVQIFERIIARPDGTTIPCEVRLSKLPSETGRLLRVSYIDISARLAAQEKINHLAYFDMLTGLLNQSGLLEKLDTLTAIHKEAGLPAFAVLLVDLGDFKFINDVYGNRVGDLLLCDVAERLKRLVGAGGHVARQGGIEFVVLLTDIQDRETAEDSAARMLAVLAEPFTIDEMMLNLSASIGVSLGPEHGDTGQELLCNADMALFQAKQRGIRRLQIYEAALGQQMRERVELEKELRDAIAKDQLVLHYQPQIALSTGQVVGVEALVRWQHPQKGMISPANFIPIAEQSGLILPLGRWVLQEACRQLNIWQEKNIDLRMAVNLSVAQFTDQDLPDFVAGVLKETGVPAHKLELEITESCTMLSPQQSIRMMQQFRAMGIHSSIDDFGTGHSSLAYLTRLPLDTLKIDQSFIKNISSDEKDTALCDTIAYLAHRMGLQVVAEGVETQQQLTFLTSIHVDVVQGYLLCRPLPAQQLEDFIRQRPDSPPQAGIEYF</sequence>
<evidence type="ECO:0000259" key="5">
    <source>
        <dbReference type="PROSITE" id="PS50883"/>
    </source>
</evidence>
<comment type="caution">
    <text evidence="7">The sequence shown here is derived from an EMBL/GenBank/DDBJ whole genome shotgun (WGS) entry which is preliminary data.</text>
</comment>
<evidence type="ECO:0000313" key="8">
    <source>
        <dbReference type="Proteomes" id="UP000180088"/>
    </source>
</evidence>
<name>A0A1S1X4H7_9NEIS</name>
<dbReference type="PROSITE" id="PS50110">
    <property type="entry name" value="RESPONSE_REGULATORY"/>
    <property type="match status" value="1"/>
</dbReference>
<organism evidence="7 8">
    <name type="scientific">Chromobacterium sphagni</name>
    <dbReference type="NCBI Taxonomy" id="1903179"/>
    <lineage>
        <taxon>Bacteria</taxon>
        <taxon>Pseudomonadati</taxon>
        <taxon>Pseudomonadota</taxon>
        <taxon>Betaproteobacteria</taxon>
        <taxon>Neisseriales</taxon>
        <taxon>Chromobacteriaceae</taxon>
        <taxon>Chromobacterium</taxon>
    </lineage>
</organism>
<dbReference type="InterPro" id="IPR029787">
    <property type="entry name" value="Nucleotide_cyclase"/>
</dbReference>
<feature type="domain" description="GGDEF" evidence="6">
    <location>
        <begin position="307"/>
        <end position="440"/>
    </location>
</feature>
<dbReference type="OrthoDB" id="9813903at2"/>
<dbReference type="SUPFAM" id="SSF141868">
    <property type="entry name" value="EAL domain-like"/>
    <property type="match status" value="1"/>
</dbReference>
<keyword evidence="2" id="KW-0175">Coiled coil</keyword>
<keyword evidence="1" id="KW-0597">Phosphoprotein</keyword>
<gene>
    <name evidence="7" type="ORF">BI347_13375</name>
</gene>
<dbReference type="SUPFAM" id="SSF55785">
    <property type="entry name" value="PYP-like sensor domain (PAS domain)"/>
    <property type="match status" value="1"/>
</dbReference>
<dbReference type="InterPro" id="IPR000014">
    <property type="entry name" value="PAS"/>
</dbReference>
<feature type="domain" description="EAL" evidence="5">
    <location>
        <begin position="449"/>
        <end position="702"/>
    </location>
</feature>
<dbReference type="SMART" id="SM00267">
    <property type="entry name" value="GGDEF"/>
    <property type="match status" value="1"/>
</dbReference>
<dbReference type="SUPFAM" id="SSF52172">
    <property type="entry name" value="CheY-like"/>
    <property type="match status" value="1"/>
</dbReference>
<dbReference type="InterPro" id="IPR000160">
    <property type="entry name" value="GGDEF_dom"/>
</dbReference>
<protein>
    <recommendedName>
        <fullName evidence="9">Diguanylate cyclase</fullName>
    </recommendedName>
</protein>
<dbReference type="RefSeq" id="WP_071116070.1">
    <property type="nucleotide sequence ID" value="NZ_MKCS01000001.1"/>
</dbReference>
<evidence type="ECO:0000259" key="6">
    <source>
        <dbReference type="PROSITE" id="PS50887"/>
    </source>
</evidence>
<dbReference type="Gene3D" id="3.20.20.450">
    <property type="entry name" value="EAL domain"/>
    <property type="match status" value="1"/>
</dbReference>
<dbReference type="SUPFAM" id="SSF55073">
    <property type="entry name" value="Nucleotide cyclase"/>
    <property type="match status" value="1"/>
</dbReference>
<evidence type="ECO:0000259" key="3">
    <source>
        <dbReference type="PROSITE" id="PS50110"/>
    </source>
</evidence>
<accession>A0A1S1X4H7</accession>
<dbReference type="PROSITE" id="PS50887">
    <property type="entry name" value="GGDEF"/>
    <property type="match status" value="1"/>
</dbReference>
<dbReference type="SMART" id="SM00448">
    <property type="entry name" value="REC"/>
    <property type="match status" value="1"/>
</dbReference>
<dbReference type="GO" id="GO:0000160">
    <property type="term" value="P:phosphorelay signal transduction system"/>
    <property type="evidence" value="ECO:0007669"/>
    <property type="project" value="InterPro"/>
</dbReference>
<dbReference type="PROSITE" id="PS50883">
    <property type="entry name" value="EAL"/>
    <property type="match status" value="1"/>
</dbReference>
<feature type="modified residue" description="4-aspartylphosphate" evidence="1">
    <location>
        <position position="55"/>
    </location>
</feature>
<dbReference type="Pfam" id="PF00989">
    <property type="entry name" value="PAS"/>
    <property type="match status" value="1"/>
</dbReference>
<dbReference type="Pfam" id="PF00990">
    <property type="entry name" value="GGDEF"/>
    <property type="match status" value="1"/>
</dbReference>
<dbReference type="Pfam" id="PF00563">
    <property type="entry name" value="EAL"/>
    <property type="match status" value="1"/>
</dbReference>
<evidence type="ECO:0000256" key="2">
    <source>
        <dbReference type="SAM" id="Coils"/>
    </source>
</evidence>
<feature type="coiled-coil region" evidence="2">
    <location>
        <begin position="435"/>
        <end position="462"/>
    </location>
</feature>